<reference evidence="3" key="1">
    <citation type="journal article" date="2017" name="Nat. Microbiol.">
        <title>Global analysis of biosynthetic gene clusters reveals vast potential of secondary metabolite production in Penicillium species.</title>
        <authorList>
            <person name="Nielsen J.C."/>
            <person name="Grijseels S."/>
            <person name="Prigent S."/>
            <person name="Ji B."/>
            <person name="Dainat J."/>
            <person name="Nielsen K.F."/>
            <person name="Frisvad J.C."/>
            <person name="Workman M."/>
            <person name="Nielsen J."/>
        </authorList>
    </citation>
    <scope>NUCLEOTIDE SEQUENCE [LARGE SCALE GENOMIC DNA]</scope>
    <source>
        <strain evidence="3">IBT 13039</strain>
    </source>
</reference>
<sequence>MEGQLRTLAADPGGIHDATATAGSVLSGYSKETSPWLTRYPIEGPRENSTWPDPACSSVLWNRPSSGIRREQRNHTVIL</sequence>
<proteinExistence type="predicted"/>
<comment type="caution">
    <text evidence="2">The sequence shown here is derived from an EMBL/GenBank/DDBJ whole genome shotgun (WGS) entry which is preliminary data.</text>
</comment>
<organism evidence="2 3">
    <name type="scientific">Penicillium nalgiovense</name>
    <dbReference type="NCBI Taxonomy" id="60175"/>
    <lineage>
        <taxon>Eukaryota</taxon>
        <taxon>Fungi</taxon>
        <taxon>Dikarya</taxon>
        <taxon>Ascomycota</taxon>
        <taxon>Pezizomycotina</taxon>
        <taxon>Eurotiomycetes</taxon>
        <taxon>Eurotiomycetidae</taxon>
        <taxon>Eurotiales</taxon>
        <taxon>Aspergillaceae</taxon>
        <taxon>Penicillium</taxon>
    </lineage>
</organism>
<feature type="non-terminal residue" evidence="2">
    <location>
        <position position="79"/>
    </location>
</feature>
<keyword evidence="3" id="KW-1185">Reference proteome</keyword>
<accession>A0A1V6WCX1</accession>
<evidence type="ECO:0000256" key="1">
    <source>
        <dbReference type="SAM" id="MobiDB-lite"/>
    </source>
</evidence>
<feature type="region of interest" description="Disordered" evidence="1">
    <location>
        <begin position="1"/>
        <end position="20"/>
    </location>
</feature>
<dbReference type="AlphaFoldDB" id="A0A1V6WCX1"/>
<dbReference type="EMBL" id="MOOB01000302">
    <property type="protein sequence ID" value="OQE60734.1"/>
    <property type="molecule type" value="Genomic_DNA"/>
</dbReference>
<name>A0A1V6WCX1_PENNA</name>
<evidence type="ECO:0000313" key="3">
    <source>
        <dbReference type="Proteomes" id="UP000191691"/>
    </source>
</evidence>
<protein>
    <submittedName>
        <fullName evidence="2">Uncharacterized protein</fullName>
    </submittedName>
</protein>
<evidence type="ECO:0000313" key="2">
    <source>
        <dbReference type="EMBL" id="OQE60734.1"/>
    </source>
</evidence>
<dbReference type="Proteomes" id="UP000191691">
    <property type="component" value="Unassembled WGS sequence"/>
</dbReference>
<gene>
    <name evidence="2" type="ORF">PENNAL_c0302G03257</name>
</gene>